<sequence>MDTKLSLGELFTKGQELVTFLEETPLSSTDQEYQAKVQQALQYLETAQHLVERTAMFSTNELIDDVAPSDLKFLLTSAYLGQVMLKSTKGDRAATHFQDFLSICQDHQLLKKEDAQYFEQQSLDKKVTVSAAEQRQAKIARYRREKALKENIHQLRAQLDDQTQDQRDDELEREWVLALIDMEVLRSLEQMHGIEQEIVMVQEMEKMKLDRQRTASSSASAAASGSDYDESRLDQVPWTQRRGGPLLSKEGRPLQPFVITNQRQRIKDQVFRPGWALPTMTIDEYLDQERERGNIIEGGGEEPKKKEIDDNDYEAQDAETMKKREWDEFVEANPRGWGNRGNKG</sequence>
<protein>
    <submittedName>
        <fullName evidence="2">TAP42-like protein</fullName>
    </submittedName>
</protein>
<dbReference type="OrthoDB" id="10261753at2759"/>
<dbReference type="GO" id="GO:0035303">
    <property type="term" value="P:regulation of dephosphorylation"/>
    <property type="evidence" value="ECO:0007669"/>
    <property type="project" value="TreeGrafter"/>
</dbReference>
<feature type="region of interest" description="Disordered" evidence="1">
    <location>
        <begin position="295"/>
        <end position="327"/>
    </location>
</feature>
<evidence type="ECO:0000313" key="2">
    <source>
        <dbReference type="EMBL" id="ORX42364.1"/>
    </source>
</evidence>
<dbReference type="InterPro" id="IPR007304">
    <property type="entry name" value="TAP46-like"/>
</dbReference>
<gene>
    <name evidence="2" type="ORF">DM01DRAFT_1313470</name>
</gene>
<feature type="region of interest" description="Disordered" evidence="1">
    <location>
        <begin position="210"/>
        <end position="231"/>
    </location>
</feature>
<dbReference type="Proteomes" id="UP000242146">
    <property type="component" value="Unassembled WGS sequence"/>
</dbReference>
<dbReference type="EMBL" id="MCGT01000069">
    <property type="protein sequence ID" value="ORX42364.1"/>
    <property type="molecule type" value="Genomic_DNA"/>
</dbReference>
<dbReference type="PANTHER" id="PTHR10933:SF9">
    <property type="entry name" value="IMMUNOGLOBULIN-BINDING PROTEIN 1"/>
    <property type="match status" value="1"/>
</dbReference>
<evidence type="ECO:0000256" key="1">
    <source>
        <dbReference type="SAM" id="MobiDB-lite"/>
    </source>
</evidence>
<reference evidence="2 3" key="1">
    <citation type="submission" date="2016-07" db="EMBL/GenBank/DDBJ databases">
        <title>Pervasive Adenine N6-methylation of Active Genes in Fungi.</title>
        <authorList>
            <consortium name="DOE Joint Genome Institute"/>
            <person name="Mondo S.J."/>
            <person name="Dannebaum R.O."/>
            <person name="Kuo R.C."/>
            <person name="Labutti K."/>
            <person name="Haridas S."/>
            <person name="Kuo A."/>
            <person name="Salamov A."/>
            <person name="Ahrendt S.R."/>
            <person name="Lipzen A."/>
            <person name="Sullivan W."/>
            <person name="Andreopoulos W.B."/>
            <person name="Clum A."/>
            <person name="Lindquist E."/>
            <person name="Daum C."/>
            <person name="Ramamoorthy G.K."/>
            <person name="Gryganskyi A."/>
            <person name="Culley D."/>
            <person name="Magnuson J.K."/>
            <person name="James T.Y."/>
            <person name="O'Malley M.A."/>
            <person name="Stajich J.E."/>
            <person name="Spatafora J.W."/>
            <person name="Visel A."/>
            <person name="Grigoriev I.V."/>
        </authorList>
    </citation>
    <scope>NUCLEOTIDE SEQUENCE [LARGE SCALE GENOMIC DNA]</scope>
    <source>
        <strain evidence="2 3">NRRL 3301</strain>
    </source>
</reference>
<evidence type="ECO:0000313" key="3">
    <source>
        <dbReference type="Proteomes" id="UP000242146"/>
    </source>
</evidence>
<dbReference type="InterPro" id="IPR038511">
    <property type="entry name" value="TAP42/TAP46-like_sf"/>
</dbReference>
<dbReference type="Gene3D" id="1.25.40.540">
    <property type="entry name" value="TAP42-like family"/>
    <property type="match status" value="1"/>
</dbReference>
<dbReference type="AlphaFoldDB" id="A0A1X2G2C4"/>
<organism evidence="2 3">
    <name type="scientific">Hesseltinella vesiculosa</name>
    <dbReference type="NCBI Taxonomy" id="101127"/>
    <lineage>
        <taxon>Eukaryota</taxon>
        <taxon>Fungi</taxon>
        <taxon>Fungi incertae sedis</taxon>
        <taxon>Mucoromycota</taxon>
        <taxon>Mucoromycotina</taxon>
        <taxon>Mucoromycetes</taxon>
        <taxon>Mucorales</taxon>
        <taxon>Cunninghamellaceae</taxon>
        <taxon>Hesseltinella</taxon>
    </lineage>
</organism>
<comment type="caution">
    <text evidence="2">The sequence shown here is derived from an EMBL/GenBank/DDBJ whole genome shotgun (WGS) entry which is preliminary data.</text>
</comment>
<dbReference type="GO" id="GO:0051721">
    <property type="term" value="F:protein phosphatase 2A binding"/>
    <property type="evidence" value="ECO:0007669"/>
    <property type="project" value="TreeGrafter"/>
</dbReference>
<dbReference type="GO" id="GO:0009966">
    <property type="term" value="P:regulation of signal transduction"/>
    <property type="evidence" value="ECO:0007669"/>
    <property type="project" value="InterPro"/>
</dbReference>
<dbReference type="PANTHER" id="PTHR10933">
    <property type="entry name" value="IMMUNOGLOBULIN-BINDING PROTEIN 1"/>
    <property type="match status" value="1"/>
</dbReference>
<dbReference type="STRING" id="101127.A0A1X2G2C4"/>
<proteinExistence type="predicted"/>
<accession>A0A1X2G2C4</accession>
<name>A0A1X2G2C4_9FUNG</name>
<dbReference type="GO" id="GO:0005829">
    <property type="term" value="C:cytosol"/>
    <property type="evidence" value="ECO:0007669"/>
    <property type="project" value="TreeGrafter"/>
</dbReference>
<keyword evidence="3" id="KW-1185">Reference proteome</keyword>
<feature type="compositionally biased region" description="Low complexity" evidence="1">
    <location>
        <begin position="215"/>
        <end position="224"/>
    </location>
</feature>
<dbReference type="Pfam" id="PF04177">
    <property type="entry name" value="TAP42"/>
    <property type="match status" value="1"/>
</dbReference>